<protein>
    <submittedName>
        <fullName evidence="3">Putative ubiquitin c-terminal hydrolase</fullName>
    </submittedName>
</protein>
<name>A0A0G2E590_PHACM</name>
<feature type="compositionally biased region" description="Polar residues" evidence="1">
    <location>
        <begin position="69"/>
        <end position="108"/>
    </location>
</feature>
<feature type="region of interest" description="Disordered" evidence="1">
    <location>
        <begin position="1"/>
        <end position="108"/>
    </location>
</feature>
<reference evidence="3 4" key="2">
    <citation type="submission" date="2015-05" db="EMBL/GenBank/DDBJ databases">
        <authorList>
            <person name="Morales-Cruz A."/>
            <person name="Amrine K.C."/>
            <person name="Cantu D."/>
        </authorList>
    </citation>
    <scope>NUCLEOTIDE SEQUENCE [LARGE SCALE GENOMIC DNA]</scope>
    <source>
        <strain evidence="3">UCRPC4</strain>
    </source>
</reference>
<gene>
    <name evidence="3" type="ORF">UCRPC4_g05511</name>
</gene>
<evidence type="ECO:0000256" key="1">
    <source>
        <dbReference type="SAM" id="MobiDB-lite"/>
    </source>
</evidence>
<dbReference type="InterPro" id="IPR018200">
    <property type="entry name" value="USP_CS"/>
</dbReference>
<evidence type="ECO:0000259" key="2">
    <source>
        <dbReference type="PROSITE" id="PS50235"/>
    </source>
</evidence>
<dbReference type="SUPFAM" id="SSF54001">
    <property type="entry name" value="Cysteine proteinases"/>
    <property type="match status" value="1"/>
</dbReference>
<dbReference type="InterPro" id="IPR050164">
    <property type="entry name" value="Peptidase_C19"/>
</dbReference>
<dbReference type="CDD" id="cd02659">
    <property type="entry name" value="peptidase_C19C"/>
    <property type="match status" value="1"/>
</dbReference>
<dbReference type="InterPro" id="IPR001394">
    <property type="entry name" value="Peptidase_C19_UCH"/>
</dbReference>
<dbReference type="PROSITE" id="PS00973">
    <property type="entry name" value="USP_2"/>
    <property type="match status" value="1"/>
</dbReference>
<dbReference type="Proteomes" id="UP000053317">
    <property type="component" value="Unassembled WGS sequence"/>
</dbReference>
<dbReference type="GO" id="GO:0016579">
    <property type="term" value="P:protein deubiquitination"/>
    <property type="evidence" value="ECO:0007669"/>
    <property type="project" value="InterPro"/>
</dbReference>
<keyword evidence="4" id="KW-1185">Reference proteome</keyword>
<dbReference type="PANTHER" id="PTHR24006:SF827">
    <property type="entry name" value="UBIQUITIN CARBOXYL-TERMINAL HYDROLASE 34"/>
    <property type="match status" value="1"/>
</dbReference>
<dbReference type="PROSITE" id="PS50235">
    <property type="entry name" value="USP_3"/>
    <property type="match status" value="1"/>
</dbReference>
<dbReference type="GO" id="GO:0005829">
    <property type="term" value="C:cytosol"/>
    <property type="evidence" value="ECO:0007669"/>
    <property type="project" value="TreeGrafter"/>
</dbReference>
<dbReference type="PANTHER" id="PTHR24006">
    <property type="entry name" value="UBIQUITIN CARBOXYL-TERMINAL HYDROLASE"/>
    <property type="match status" value="1"/>
</dbReference>
<dbReference type="InterPro" id="IPR028889">
    <property type="entry name" value="USP"/>
</dbReference>
<dbReference type="Gene3D" id="3.90.70.10">
    <property type="entry name" value="Cysteine proteinases"/>
    <property type="match status" value="1"/>
</dbReference>
<dbReference type="EMBL" id="LCWF01000144">
    <property type="protein sequence ID" value="KKY17496.1"/>
    <property type="molecule type" value="Genomic_DNA"/>
</dbReference>
<dbReference type="GO" id="GO:0005634">
    <property type="term" value="C:nucleus"/>
    <property type="evidence" value="ECO:0007669"/>
    <property type="project" value="TreeGrafter"/>
</dbReference>
<feature type="region of interest" description="Disordered" evidence="1">
    <location>
        <begin position="120"/>
        <end position="142"/>
    </location>
</feature>
<dbReference type="InterPro" id="IPR016024">
    <property type="entry name" value="ARM-type_fold"/>
</dbReference>
<comment type="caution">
    <text evidence="3">The sequence shown here is derived from an EMBL/GenBank/DDBJ whole genome shotgun (WGS) entry which is preliminary data.</text>
</comment>
<accession>A0A0G2E590</accession>
<dbReference type="OrthoDB" id="420187at2759"/>
<dbReference type="InterPro" id="IPR038765">
    <property type="entry name" value="Papain-like_cys_pep_sf"/>
</dbReference>
<dbReference type="GO" id="GO:0004843">
    <property type="term" value="F:cysteine-type deubiquitinase activity"/>
    <property type="evidence" value="ECO:0007669"/>
    <property type="project" value="InterPro"/>
</dbReference>
<organism evidence="3 4">
    <name type="scientific">Phaeomoniella chlamydospora</name>
    <name type="common">Phaeoacremonium chlamydosporum</name>
    <dbReference type="NCBI Taxonomy" id="158046"/>
    <lineage>
        <taxon>Eukaryota</taxon>
        <taxon>Fungi</taxon>
        <taxon>Dikarya</taxon>
        <taxon>Ascomycota</taxon>
        <taxon>Pezizomycotina</taxon>
        <taxon>Eurotiomycetes</taxon>
        <taxon>Chaetothyriomycetidae</taxon>
        <taxon>Phaeomoniellales</taxon>
        <taxon>Phaeomoniellaceae</taxon>
        <taxon>Phaeomoniella</taxon>
    </lineage>
</organism>
<proteinExistence type="predicted"/>
<dbReference type="Pfam" id="PF00443">
    <property type="entry name" value="UCH"/>
    <property type="match status" value="1"/>
</dbReference>
<feature type="domain" description="USP" evidence="2">
    <location>
        <begin position="1572"/>
        <end position="1889"/>
    </location>
</feature>
<dbReference type="Pfam" id="PF12030">
    <property type="entry name" value="DUF3517"/>
    <property type="match status" value="1"/>
</dbReference>
<keyword evidence="3" id="KW-0378">Hydrolase</keyword>
<dbReference type="InterPro" id="IPR021905">
    <property type="entry name" value="DUF3517"/>
</dbReference>
<evidence type="ECO:0000313" key="4">
    <source>
        <dbReference type="Proteomes" id="UP000053317"/>
    </source>
</evidence>
<feature type="region of interest" description="Disordered" evidence="1">
    <location>
        <begin position="2445"/>
        <end position="2486"/>
    </location>
</feature>
<dbReference type="SUPFAM" id="SSF48371">
    <property type="entry name" value="ARM repeat"/>
    <property type="match status" value="1"/>
</dbReference>
<sequence length="2486" mass="282148">MSQSDESGEASISMMETSRSRDETLDDRDSEQERKRPKLNHGDALPADEAFAEVGLSPDVPSPHAKFDTTPSTPANTSPRQLSSKVTINTRPSSSANASSHDQPDVTQTSPTIMAEVVSDHSGSQVGTAIEPVSLSPDSSRSPEIEIAEPEDIDHPSDFTKWTSISELQSGKDSSHILDATYVFATFPRAHLAPKHKTETIVAEIANHVHSSKIDIENPISSVTRWMEGFLDDCREIPTDIIVDDMEFWLHIPMIVEAFLRRKIELPTNVHEQLVDHFFFSFLRLTTLFIEFDNRILVAALGTTELPPLLSPQYLFRANTIFQYRGVPLYSVLETKHGIDSLGLVTQMAFRLVEIPCNIAQKMQDVIRSIFSDLQKKPAMGSLLIDFLRMIHNIILLLHDRAAPHIAGHLDASRLVDIDKACFEFCRVVDNTFQQSISKQWGWVSIDSSTEILNTLASCYQCLALNDPSLVAVLMVDSPENGTSAMNQLADIALYDWKFRVYWKAIKTGRMELRAQGIELLQMELVTVYHRFIRREASVDSPIVHHMVNLLRQHRVLQYLVSAESHPQLISRSGNIIAFLAVSGAYTEEDTDILWNFILENRDSRMVSELFNAMTALIENMDAASFGYLFTKFFDFPIGRIDGRALELCGQLLRVLNQRWDSHKQYVPDILQIRLFVHLLRTESASEDVAPEARASLRKWAQQRLNDLSDVAVSDLGMSEVWKQCVSSIEQMDGTSHGSIIAIQSLTRRDPAIVLRQLSEQFNYPALLVRALTRNAGCKAADISVEASDQSHFVACMGALADVIRFVPDTLTSSFAEMLWQNIFASPHTAEKARDFAWDTLSYITENDPSENKFIEMWTNDFFQRLKANDHRPSAFRYAQAFLRYRIRREKDVAQTPTYFLTFPGIDLLWRFALSSPANTVEGDAINALISFYLDSKVVLRCPRETIEAIHIALVDQCIAQIIDAATKLQPSGDPTATSISAETNIDSHFTETPMEELYFSRSLLFLRQFLNAIKINPRYSPPLRTLPARSSNITIKGREISIKYQAFNGSDNSEIRDVKIGDLNTADDLVQILREVTRMSKFICLHHGQYLNLFDEHVTLKDLGFGTFNGLLILKRSGMGSEGLDEGRRNSTTHIDCEISKNFDQLYDLLELDNHLAVEIFNFLQVFPIQQKVRDLIRDREVTASYLLPLSRPYKLLYSANAFYSDLQNESFSSVPDLEFLQHSMPTLLSTCKEHILHSGIGDLDYLVMASLTDCILAALTVKVPPSVSSQFELDKNVLGQYILKALQTDHNDRQIKLRGPSSSPLPCQAFNLLIEASLYGEHIWDEYASQNDPRLVFSDHLLHGSRDVRKGVSNVLVGLCSCIMDSSYRSRVQSSFTSRHGEAKIKELLVKVWPYLRDLLPETLSAPTTAQETFDVSLEMLQTTEEVHGMADFIEDCKELLSVYEPEQIVGQENDDPVTFGLTRLLLTAVETIKRAGFKLVQPDLVNLLLKRYLLPELSDSETGLLPSPSLPILKSSIRQEMYTLVLALLDEEEDFNNAIESVSQPCPPDTWGPQIQNDRWLLRAEAGHAGLRNLSNTCYLNSLFTHLYMNLHFREFILNLDSQERLLIELKKLFAFMQSSYNRCIDPIGVVECIQTYDNVAIDITIQMDVDEFYNLLFDRLEAKMPTPELKASFRSIYGGQLVQQIKSKECEHVSERLEPFSAIQCDIRGKLDLEESLRAYVEGEVMQGDNKYSCSRCNQHVDAVKRACLKDVPDHLIFHLKRFDFDINTMTRRKINDEFAFPNSIDMAPYTLDTVAVKGGSTSPDMFELVGVLIHSGTAETGHYYSLIRERPSSSDAKNSWLQFNDADVLLFEHERLREFCFGGFDTTLNTPKVWSAYMLFYQRVSSVRNFTSKYPLKRLKQPIRLPLPMQLSRFIMLENELLVRLYCVQDPAHALFVRSLLQKMRQGSGDACSEDHEIEDKVLKAGLEYVDQVSSRFKELPEVELSFKLLSEYSGSCWRCANTVVQYLRDNPSSFPATVLRNPQNYVRTTFSSLISCSLRTLRDWAAAPSSSSSESSRRGRIYNRQVAYIVKLIDDQWDRIHLYSRGWNEYFGLLCKITTLDSVKAGVVLDHDFLERCLSLVWLDIPEDPGDIRASYPTLLRWKEKGRPFSYQAMMDLLANLLQCIDLTAPVNDEHEVYDRKYSLVKSEMNLLRDPVDENTLVLPWLNRCISKGYNWSANSRLIEILALEDEWSRCAYATIADGLEEEPSYLARPFLRATLVFCQCSPEQQLVVRLAQKALDAVETIGDYAGRENVNFIRCLSDLDNLACGFSQEHFRKVITNRVTKWAPALLMYKERAIRAEAVQLLDEYVLDHLTTDEEITEEVADFMALARAIAVAICDKFNETLKQMRVAERGSGAQFSGARVAEAFRFLESVSLLPQEEESDERLEVPETMNWMRSLIEANGSGEEEESDEWTQNASDSDDPDLLMDSGSFAALTP</sequence>
<evidence type="ECO:0000313" key="3">
    <source>
        <dbReference type="EMBL" id="KKY17496.1"/>
    </source>
</evidence>
<reference evidence="3 4" key="1">
    <citation type="submission" date="2015-05" db="EMBL/GenBank/DDBJ databases">
        <title>Distinctive expansion of gene families associated with plant cell wall degradation and secondary metabolism in the genomes of grapevine trunk pathogens.</title>
        <authorList>
            <person name="Lawrence D.P."/>
            <person name="Travadon R."/>
            <person name="Rolshausen P.E."/>
            <person name="Baumgartner K."/>
        </authorList>
    </citation>
    <scope>NUCLEOTIDE SEQUENCE [LARGE SCALE GENOMIC DNA]</scope>
    <source>
        <strain evidence="3">UCRPC4</strain>
    </source>
</reference>